<proteinExistence type="predicted"/>
<feature type="region of interest" description="Disordered" evidence="1">
    <location>
        <begin position="260"/>
        <end position="279"/>
    </location>
</feature>
<evidence type="ECO:0000259" key="2">
    <source>
        <dbReference type="Pfam" id="PF20167"/>
    </source>
</evidence>
<dbReference type="AlphaFoldDB" id="A0AA38W333"/>
<comment type="caution">
    <text evidence="3">The sequence shown here is derived from an EMBL/GenBank/DDBJ whole genome shotgun (WGS) entry which is preliminary data.</text>
</comment>
<reference evidence="3" key="1">
    <citation type="submission" date="2023-03" db="EMBL/GenBank/DDBJ databases">
        <title>Chromosome-scale reference genome and RAD-based genetic map of yellow starthistle (Centaurea solstitialis) reveal putative structural variation and QTLs associated with invader traits.</title>
        <authorList>
            <person name="Reatini B."/>
            <person name="Cang F.A."/>
            <person name="Jiang Q."/>
            <person name="Mckibben M.T.W."/>
            <person name="Barker M.S."/>
            <person name="Rieseberg L.H."/>
            <person name="Dlugosch K.M."/>
        </authorList>
    </citation>
    <scope>NUCLEOTIDE SEQUENCE</scope>
    <source>
        <strain evidence="3">CAN-66</strain>
        <tissue evidence="3">Leaf</tissue>
    </source>
</reference>
<dbReference type="Proteomes" id="UP001172457">
    <property type="component" value="Chromosome 6"/>
</dbReference>
<dbReference type="InterPro" id="IPR046796">
    <property type="entry name" value="Transposase_32_dom"/>
</dbReference>
<evidence type="ECO:0000313" key="4">
    <source>
        <dbReference type="Proteomes" id="UP001172457"/>
    </source>
</evidence>
<evidence type="ECO:0000256" key="1">
    <source>
        <dbReference type="SAM" id="MobiDB-lite"/>
    </source>
</evidence>
<feature type="region of interest" description="Disordered" evidence="1">
    <location>
        <begin position="475"/>
        <end position="506"/>
    </location>
</feature>
<name>A0AA38W333_9ASTR</name>
<gene>
    <name evidence="3" type="ORF">OSB04_024404</name>
</gene>
<dbReference type="Pfam" id="PF20167">
    <property type="entry name" value="Transposase_32"/>
    <property type="match status" value="1"/>
</dbReference>
<keyword evidence="4" id="KW-1185">Reference proteome</keyword>
<dbReference type="EMBL" id="JARYMX010000006">
    <property type="protein sequence ID" value="KAJ9544697.1"/>
    <property type="molecule type" value="Genomic_DNA"/>
</dbReference>
<accession>A0AA38W333</accession>
<sequence length="518" mass="58937">MQRRGVYPERSLNLDAIPLPALRATAEARGWMDLISQPGPYDPMLVREFYAAMIPPIFNRHSTVIVRGVTVQISVDDICQHFHLRRPNGVDITTGISPIPGVEPHDVYSHTISRSLRRNGEARWEIVNYEIKKSKLPYDLAMWMLFIKHSILPSLHHTNADAHVARVLYCIQHNLPLDIGHIIHLAILDVGGRQEQRILLFPSLITHFCERAGVPRIDRIEGEIPIGCHAYTRFLSASGDAVVDEDVQIPEGNADVAVEDHDATDVAHADPSDREDRSDWPPYAVSLCREMLQGFASIRRLILATHQAEAARTETGTSSQGEQTRRPRYNPMKDLSDHREHIIEVGCLSGFEDSSLEATFGASWEPLGRRITWRSNSQELFIIILEFSIESNHQLHDAKLLISNAKRVQKQESSTIWTLRSANRISAYEKKYVPSDSDSEPNYATDYDSDLPKGLTFTLDDLTLRDPIYLNDEDEYDEEEHKQGDYAELVIPPNDKKGKERWKRRMKEKIFPNAPTSC</sequence>
<feature type="region of interest" description="Disordered" evidence="1">
    <location>
        <begin position="309"/>
        <end position="329"/>
    </location>
</feature>
<feature type="domain" description="Putative plant transposon protein" evidence="2">
    <location>
        <begin position="28"/>
        <end position="215"/>
    </location>
</feature>
<organism evidence="3 4">
    <name type="scientific">Centaurea solstitialis</name>
    <name type="common">yellow star-thistle</name>
    <dbReference type="NCBI Taxonomy" id="347529"/>
    <lineage>
        <taxon>Eukaryota</taxon>
        <taxon>Viridiplantae</taxon>
        <taxon>Streptophyta</taxon>
        <taxon>Embryophyta</taxon>
        <taxon>Tracheophyta</taxon>
        <taxon>Spermatophyta</taxon>
        <taxon>Magnoliopsida</taxon>
        <taxon>eudicotyledons</taxon>
        <taxon>Gunneridae</taxon>
        <taxon>Pentapetalae</taxon>
        <taxon>asterids</taxon>
        <taxon>campanulids</taxon>
        <taxon>Asterales</taxon>
        <taxon>Asteraceae</taxon>
        <taxon>Carduoideae</taxon>
        <taxon>Cardueae</taxon>
        <taxon>Centaureinae</taxon>
        <taxon>Centaurea</taxon>
    </lineage>
</organism>
<evidence type="ECO:0000313" key="3">
    <source>
        <dbReference type="EMBL" id="KAJ9544697.1"/>
    </source>
</evidence>
<protein>
    <recommendedName>
        <fullName evidence="2">Putative plant transposon protein domain-containing protein</fullName>
    </recommendedName>
</protein>